<dbReference type="EMBL" id="LGRX02023859">
    <property type="protein sequence ID" value="KAK3254247.1"/>
    <property type="molecule type" value="Genomic_DNA"/>
</dbReference>
<dbReference type="AlphaFoldDB" id="A0AAE0CI45"/>
<dbReference type="Proteomes" id="UP001190700">
    <property type="component" value="Unassembled WGS sequence"/>
</dbReference>
<keyword evidence="3" id="KW-1185">Reference proteome</keyword>
<gene>
    <name evidence="2" type="ORF">CYMTET_36534</name>
</gene>
<protein>
    <submittedName>
        <fullName evidence="2">Uncharacterized protein</fullName>
    </submittedName>
</protein>
<reference evidence="2 3" key="1">
    <citation type="journal article" date="2015" name="Genome Biol. Evol.">
        <title>Comparative Genomics of a Bacterivorous Green Alga Reveals Evolutionary Causalities and Consequences of Phago-Mixotrophic Mode of Nutrition.</title>
        <authorList>
            <person name="Burns J.A."/>
            <person name="Paasch A."/>
            <person name="Narechania A."/>
            <person name="Kim E."/>
        </authorList>
    </citation>
    <scope>NUCLEOTIDE SEQUENCE [LARGE SCALE GENOMIC DNA]</scope>
    <source>
        <strain evidence="2 3">PLY_AMNH</strain>
    </source>
</reference>
<accession>A0AAE0CI45</accession>
<organism evidence="2 3">
    <name type="scientific">Cymbomonas tetramitiformis</name>
    <dbReference type="NCBI Taxonomy" id="36881"/>
    <lineage>
        <taxon>Eukaryota</taxon>
        <taxon>Viridiplantae</taxon>
        <taxon>Chlorophyta</taxon>
        <taxon>Pyramimonadophyceae</taxon>
        <taxon>Pyramimonadales</taxon>
        <taxon>Pyramimonadaceae</taxon>
        <taxon>Cymbomonas</taxon>
    </lineage>
</organism>
<feature type="non-terminal residue" evidence="2">
    <location>
        <position position="135"/>
    </location>
</feature>
<evidence type="ECO:0000313" key="2">
    <source>
        <dbReference type="EMBL" id="KAK3254247.1"/>
    </source>
</evidence>
<proteinExistence type="predicted"/>
<feature type="region of interest" description="Disordered" evidence="1">
    <location>
        <begin position="74"/>
        <end position="99"/>
    </location>
</feature>
<sequence length="135" mass="14602">MNAWKRRNCISTRRAAGGLRIQNDGGLGYRLPIMDDTRCLHPRTCSLLRSTSPGVLLRHAQALVIEAHKRPSQLALDPAATSAQDSESELHHGSTKLDSRQAMRIAAVSEKKPNRVACGEGGNDCGDRGQCVCAI</sequence>
<evidence type="ECO:0000256" key="1">
    <source>
        <dbReference type="SAM" id="MobiDB-lite"/>
    </source>
</evidence>
<evidence type="ECO:0000313" key="3">
    <source>
        <dbReference type="Proteomes" id="UP001190700"/>
    </source>
</evidence>
<feature type="compositionally biased region" description="Basic and acidic residues" evidence="1">
    <location>
        <begin position="88"/>
        <end position="99"/>
    </location>
</feature>
<comment type="caution">
    <text evidence="2">The sequence shown here is derived from an EMBL/GenBank/DDBJ whole genome shotgun (WGS) entry which is preliminary data.</text>
</comment>
<name>A0AAE0CI45_9CHLO</name>